<proteinExistence type="predicted"/>
<sequence length="246" mass="28023">MFNLVKAPQLPPQLKWKYASEPELLTWKIRARNYNTFVANSMFAFMQLVITGAAFIIFSNHSSSDSFTVRFSIALGFHVFLSLTILSMTHQRMNFAYRLTQSGVEYCAWKDFPKWALTTLKWMTGVTAIIFMFMATIDPSFLLGALIGPGGMGLMYLSMANSKSYQAMHTEYHHHFLHWSHLTKLTIATNRDMVEVDYSIPRKGCRTIGILYVFFNRQEKSRGVTTLKSSLPHGIPSVIGKVDVLN</sequence>
<gene>
    <name evidence="1" type="ORF">J2W83_000526</name>
</gene>
<dbReference type="EMBL" id="JAVDTH010000002">
    <property type="protein sequence ID" value="MDR6710936.1"/>
    <property type="molecule type" value="Genomic_DNA"/>
</dbReference>
<evidence type="ECO:0000313" key="2">
    <source>
        <dbReference type="Proteomes" id="UP001259587"/>
    </source>
</evidence>
<comment type="caution">
    <text evidence="1">The sequence shown here is derived from an EMBL/GenBank/DDBJ whole genome shotgun (WGS) entry which is preliminary data.</text>
</comment>
<name>A0ACC6JXN8_9PSED</name>
<evidence type="ECO:0000313" key="1">
    <source>
        <dbReference type="EMBL" id="MDR6710936.1"/>
    </source>
</evidence>
<organism evidence="1 2">
    <name type="scientific">Pseudomonas hunanensis</name>
    <dbReference type="NCBI Taxonomy" id="1247546"/>
    <lineage>
        <taxon>Bacteria</taxon>
        <taxon>Pseudomonadati</taxon>
        <taxon>Pseudomonadota</taxon>
        <taxon>Gammaproteobacteria</taxon>
        <taxon>Pseudomonadales</taxon>
        <taxon>Pseudomonadaceae</taxon>
        <taxon>Pseudomonas</taxon>
    </lineage>
</organism>
<protein>
    <submittedName>
        <fullName evidence="1">Uncharacterized protein</fullName>
    </submittedName>
</protein>
<accession>A0ACC6JXN8</accession>
<dbReference type="Proteomes" id="UP001259587">
    <property type="component" value="Unassembled WGS sequence"/>
</dbReference>
<keyword evidence="2" id="KW-1185">Reference proteome</keyword>
<reference evidence="1" key="1">
    <citation type="submission" date="2023-07" db="EMBL/GenBank/DDBJ databases">
        <title>Sorghum-associated microbial communities from plants grown in Nebraska, USA.</title>
        <authorList>
            <person name="Schachtman D."/>
        </authorList>
    </citation>
    <scope>NUCLEOTIDE SEQUENCE</scope>
    <source>
        <strain evidence="1">BE56</strain>
    </source>
</reference>